<protein>
    <recommendedName>
        <fullName evidence="4">Phosphoglycerate mutase family protein</fullName>
    </recommendedName>
</protein>
<feature type="region of interest" description="Disordered" evidence="1">
    <location>
        <begin position="1"/>
        <end position="58"/>
    </location>
</feature>
<comment type="caution">
    <text evidence="2">The sequence shown here is derived from an EMBL/GenBank/DDBJ whole genome shotgun (WGS) entry which is preliminary data.</text>
</comment>
<dbReference type="STRING" id="53326.A0A016VFD2"/>
<feature type="compositionally biased region" description="Basic and acidic residues" evidence="1">
    <location>
        <begin position="32"/>
        <end position="49"/>
    </location>
</feature>
<gene>
    <name evidence="2" type="primary">Acey_s0011.g1359</name>
    <name evidence="2" type="ORF">Y032_0011g1359</name>
</gene>
<evidence type="ECO:0000256" key="1">
    <source>
        <dbReference type="SAM" id="MobiDB-lite"/>
    </source>
</evidence>
<sequence length="257" mass="28732">MGAEFSHLEYAPDPEESNINEATPRVKQQMDAGKDHSEIKTGRSHHEGEGNQARPAQPKYYNIEDIVNSDMDTMVDVTDKEPCGTTKSPSVGRKIAVVRHAESMNEAFPKWYSSCVSHDHYTPKDLNHPVKLPMRSKGLSLYSVDPPITRLAKHASRILGKALVRDTSIKWESVISAPELASAQTAAAIAFIATDQKQACIVFMLRWLAMDPKRHQTRNSSERDATEPMADMPEIFTLLTSNRWIILDNAKLSTKFG</sequence>
<dbReference type="AlphaFoldDB" id="A0A016VFD2"/>
<evidence type="ECO:0000313" key="3">
    <source>
        <dbReference type="Proteomes" id="UP000024635"/>
    </source>
</evidence>
<organism evidence="2 3">
    <name type="scientific">Ancylostoma ceylanicum</name>
    <dbReference type="NCBI Taxonomy" id="53326"/>
    <lineage>
        <taxon>Eukaryota</taxon>
        <taxon>Metazoa</taxon>
        <taxon>Ecdysozoa</taxon>
        <taxon>Nematoda</taxon>
        <taxon>Chromadorea</taxon>
        <taxon>Rhabditida</taxon>
        <taxon>Rhabditina</taxon>
        <taxon>Rhabditomorpha</taxon>
        <taxon>Strongyloidea</taxon>
        <taxon>Ancylostomatidae</taxon>
        <taxon>Ancylostomatinae</taxon>
        <taxon>Ancylostoma</taxon>
    </lineage>
</organism>
<keyword evidence="3" id="KW-1185">Reference proteome</keyword>
<dbReference type="GO" id="GO:0016791">
    <property type="term" value="F:phosphatase activity"/>
    <property type="evidence" value="ECO:0007669"/>
    <property type="project" value="UniProtKB-ARBA"/>
</dbReference>
<reference evidence="3" key="1">
    <citation type="journal article" date="2015" name="Nat. Genet.">
        <title>The genome and transcriptome of the zoonotic hookworm Ancylostoma ceylanicum identify infection-specific gene families.</title>
        <authorList>
            <person name="Schwarz E.M."/>
            <person name="Hu Y."/>
            <person name="Antoshechkin I."/>
            <person name="Miller M.M."/>
            <person name="Sternberg P.W."/>
            <person name="Aroian R.V."/>
        </authorList>
    </citation>
    <scope>NUCLEOTIDE SEQUENCE</scope>
    <source>
        <strain evidence="3">HY135</strain>
    </source>
</reference>
<dbReference type="Proteomes" id="UP000024635">
    <property type="component" value="Unassembled WGS sequence"/>
</dbReference>
<dbReference type="Gene3D" id="3.40.50.1240">
    <property type="entry name" value="Phosphoglycerate mutase-like"/>
    <property type="match status" value="1"/>
</dbReference>
<dbReference type="SUPFAM" id="SSF53254">
    <property type="entry name" value="Phosphoglycerate mutase-like"/>
    <property type="match status" value="1"/>
</dbReference>
<accession>A0A016VFD2</accession>
<dbReference type="InterPro" id="IPR029033">
    <property type="entry name" value="His_PPase_superfam"/>
</dbReference>
<name>A0A016VFD2_9BILA</name>
<dbReference type="EMBL" id="JARK01001347">
    <property type="protein sequence ID" value="EYC25737.1"/>
    <property type="molecule type" value="Genomic_DNA"/>
</dbReference>
<proteinExistence type="predicted"/>
<evidence type="ECO:0000313" key="2">
    <source>
        <dbReference type="EMBL" id="EYC25737.1"/>
    </source>
</evidence>
<evidence type="ECO:0008006" key="4">
    <source>
        <dbReference type="Google" id="ProtNLM"/>
    </source>
</evidence>